<feature type="domain" description="ABC transmembrane type-1" evidence="8">
    <location>
        <begin position="68"/>
        <end position="281"/>
    </location>
</feature>
<evidence type="ECO:0000256" key="5">
    <source>
        <dbReference type="ARBA" id="ARBA00022989"/>
    </source>
</evidence>
<sequence>MKGNKRDKIYLFMILPAFIGFTGLFIVPTVMSFFYSMTNWSVYSQEIHFVGLHNYRKLFSDDKTIAPILHSIKYAILITVIQNVFAIVLAVLLNKKSKAANFVKSITFLPAVLSIMVVGYLFQYIMTSADGGLLNSILMFFGGKPVNWLGDSKIALYSVLITQVWQWTGWSMVIYIANLKSIDSALYEAANIDGAGPVQLFFRVTLPLLHPATSFNILMSLIGGMKMFDAVFVMTKGGPGYATETIMTTMIREGFNSGRNAYACAFAVVFFILVFLFSRAVTWFLDKWEEAVQG</sequence>
<feature type="transmembrane region" description="Helical" evidence="7">
    <location>
        <begin position="106"/>
        <end position="126"/>
    </location>
</feature>
<comment type="similarity">
    <text evidence="7">Belongs to the binding-protein-dependent transport system permease family.</text>
</comment>
<dbReference type="Proteomes" id="UP000261166">
    <property type="component" value="Unassembled WGS sequence"/>
</dbReference>
<protein>
    <submittedName>
        <fullName evidence="10">Sugar ABC transporter permease</fullName>
    </submittedName>
</protein>
<dbReference type="InterPro" id="IPR035906">
    <property type="entry name" value="MetI-like_sf"/>
</dbReference>
<keyword evidence="2 7" id="KW-0813">Transport</keyword>
<dbReference type="AlphaFoldDB" id="A0A3E3J597"/>
<dbReference type="GO" id="GO:0005886">
    <property type="term" value="C:plasma membrane"/>
    <property type="evidence" value="ECO:0007669"/>
    <property type="project" value="UniProtKB-SubCell"/>
</dbReference>
<name>A0A3E3J597_9FIRM</name>
<keyword evidence="4 7" id="KW-0812">Transmembrane</keyword>
<keyword evidence="6 7" id="KW-0472">Membrane</keyword>
<dbReference type="PANTHER" id="PTHR30193">
    <property type="entry name" value="ABC TRANSPORTER PERMEASE PROTEIN"/>
    <property type="match status" value="1"/>
</dbReference>
<evidence type="ECO:0000313" key="10">
    <source>
        <dbReference type="EMBL" id="RGE74482.1"/>
    </source>
</evidence>
<evidence type="ECO:0000256" key="6">
    <source>
        <dbReference type="ARBA" id="ARBA00023136"/>
    </source>
</evidence>
<dbReference type="InterPro" id="IPR000515">
    <property type="entry name" value="MetI-like"/>
</dbReference>
<evidence type="ECO:0000256" key="2">
    <source>
        <dbReference type="ARBA" id="ARBA00022448"/>
    </source>
</evidence>
<dbReference type="PANTHER" id="PTHR30193:SF37">
    <property type="entry name" value="INNER MEMBRANE ABC TRANSPORTER PERMEASE PROTEIN YCJO"/>
    <property type="match status" value="1"/>
</dbReference>
<accession>A0A3E3J597</accession>
<dbReference type="PROSITE" id="PS50928">
    <property type="entry name" value="ABC_TM1"/>
    <property type="match status" value="1"/>
</dbReference>
<evidence type="ECO:0000313" key="11">
    <source>
        <dbReference type="Proteomes" id="UP000260812"/>
    </source>
</evidence>
<dbReference type="GeneID" id="97986796"/>
<dbReference type="InterPro" id="IPR051393">
    <property type="entry name" value="ABC_transporter_permease"/>
</dbReference>
<gene>
    <name evidence="10" type="ORF">DWY69_00480</name>
    <name evidence="9" type="ORF">DXC51_07870</name>
</gene>
<dbReference type="EMBL" id="QVLV01000004">
    <property type="protein sequence ID" value="RGE62505.1"/>
    <property type="molecule type" value="Genomic_DNA"/>
</dbReference>
<evidence type="ECO:0000256" key="7">
    <source>
        <dbReference type="RuleBase" id="RU363032"/>
    </source>
</evidence>
<keyword evidence="5 7" id="KW-1133">Transmembrane helix</keyword>
<evidence type="ECO:0000313" key="12">
    <source>
        <dbReference type="Proteomes" id="UP000261166"/>
    </source>
</evidence>
<reference evidence="10 12" key="1">
    <citation type="submission" date="2018-08" db="EMBL/GenBank/DDBJ databases">
        <title>A genome reference for cultivated species of the human gut microbiota.</title>
        <authorList>
            <person name="Zou Y."/>
            <person name="Xue W."/>
            <person name="Luo G."/>
        </authorList>
    </citation>
    <scope>NUCLEOTIDE SEQUENCE [LARGE SCALE GENOMIC DNA]</scope>
    <source>
        <strain evidence="10 12">AF26-4BH</strain>
        <strain evidence="9">TF05-5AC</strain>
    </source>
</reference>
<feature type="transmembrane region" description="Helical" evidence="7">
    <location>
        <begin position="9"/>
        <end position="35"/>
    </location>
</feature>
<dbReference type="Gene3D" id="1.10.3720.10">
    <property type="entry name" value="MetI-like"/>
    <property type="match status" value="1"/>
</dbReference>
<evidence type="ECO:0000256" key="3">
    <source>
        <dbReference type="ARBA" id="ARBA00022475"/>
    </source>
</evidence>
<feature type="transmembrane region" description="Helical" evidence="7">
    <location>
        <begin position="74"/>
        <end position="94"/>
    </location>
</feature>
<proteinExistence type="inferred from homology"/>
<evidence type="ECO:0000313" key="9">
    <source>
        <dbReference type="EMBL" id="RGE62505.1"/>
    </source>
</evidence>
<dbReference type="EMBL" id="QVLU01000001">
    <property type="protein sequence ID" value="RGE74482.1"/>
    <property type="molecule type" value="Genomic_DNA"/>
</dbReference>
<dbReference type="Proteomes" id="UP000260812">
    <property type="component" value="Unassembled WGS sequence"/>
</dbReference>
<keyword evidence="11" id="KW-1185">Reference proteome</keyword>
<evidence type="ECO:0000256" key="1">
    <source>
        <dbReference type="ARBA" id="ARBA00004651"/>
    </source>
</evidence>
<dbReference type="RefSeq" id="WP_117530395.1">
    <property type="nucleotide sequence ID" value="NZ_QVLU01000001.1"/>
</dbReference>
<feature type="transmembrane region" description="Helical" evidence="7">
    <location>
        <begin position="154"/>
        <end position="177"/>
    </location>
</feature>
<keyword evidence="3" id="KW-1003">Cell membrane</keyword>
<feature type="transmembrane region" description="Helical" evidence="7">
    <location>
        <begin position="260"/>
        <end position="285"/>
    </location>
</feature>
<dbReference type="CDD" id="cd06261">
    <property type="entry name" value="TM_PBP2"/>
    <property type="match status" value="1"/>
</dbReference>
<comment type="caution">
    <text evidence="10">The sequence shown here is derived from an EMBL/GenBank/DDBJ whole genome shotgun (WGS) entry which is preliminary data.</text>
</comment>
<dbReference type="Pfam" id="PF00528">
    <property type="entry name" value="BPD_transp_1"/>
    <property type="match status" value="1"/>
</dbReference>
<evidence type="ECO:0000256" key="4">
    <source>
        <dbReference type="ARBA" id="ARBA00022692"/>
    </source>
</evidence>
<comment type="subcellular location">
    <subcellularLocation>
        <location evidence="1 7">Cell membrane</location>
        <topology evidence="1 7">Multi-pass membrane protein</topology>
    </subcellularLocation>
</comment>
<dbReference type="GO" id="GO:0055085">
    <property type="term" value="P:transmembrane transport"/>
    <property type="evidence" value="ECO:0007669"/>
    <property type="project" value="InterPro"/>
</dbReference>
<evidence type="ECO:0000259" key="8">
    <source>
        <dbReference type="PROSITE" id="PS50928"/>
    </source>
</evidence>
<dbReference type="SUPFAM" id="SSF161098">
    <property type="entry name" value="MetI-like"/>
    <property type="match status" value="1"/>
</dbReference>
<dbReference type="OrthoDB" id="42781at2"/>
<organism evidence="10 12">
    <name type="scientific">Eisenbergiella massiliensis</name>
    <dbReference type="NCBI Taxonomy" id="1720294"/>
    <lineage>
        <taxon>Bacteria</taxon>
        <taxon>Bacillati</taxon>
        <taxon>Bacillota</taxon>
        <taxon>Clostridia</taxon>
        <taxon>Lachnospirales</taxon>
        <taxon>Lachnospiraceae</taxon>
        <taxon>Eisenbergiella</taxon>
    </lineage>
</organism>